<organism evidence="1 2">
    <name type="scientific">Fusarium decemcellulare</name>
    <dbReference type="NCBI Taxonomy" id="57161"/>
    <lineage>
        <taxon>Eukaryota</taxon>
        <taxon>Fungi</taxon>
        <taxon>Dikarya</taxon>
        <taxon>Ascomycota</taxon>
        <taxon>Pezizomycotina</taxon>
        <taxon>Sordariomycetes</taxon>
        <taxon>Hypocreomycetidae</taxon>
        <taxon>Hypocreales</taxon>
        <taxon>Nectriaceae</taxon>
        <taxon>Fusarium</taxon>
        <taxon>Fusarium decemcellulare species complex</taxon>
    </lineage>
</organism>
<sequence>MRELISQKLLPLCKSVAVLLLLVKPVYGFPAAINSTLTSCLTESVDLDVARAQFPFEAQYYKDDVHPYNYNFNRTPKAVMYPYNAKEVAAIVSCALPFGLKVQARGGGHDLNNKALGKTNQSTIVVDLQNMKSIKLNENTGVASVGAGARLKDIVEALHTQGRRYMPHGASATVGIGGHAAIGGLGLHSRLVGTALDTMEAAEVVLANGTIANISNSNGADIFWAIRGAGASFGIVTEYAFQTSPEPEEVLNFEYVVASEEPAVLSEAFDVFQHIFANSTLDRRLSAISVIQKNRTTFSGAFFGPASEYSSYDLEKKIPGITNAAVYPALTWSEHMERLFAATGHLFPEQAFFDSLGTVIALDTMPSKKSVVETFQHMQTQDPGSENWFALVDVYGGAVNDVKTEATAFPHRNMAYIFAIYVTTDGVTTPVTNAYVDQAILTIQDFSPDKYSNYAGYGNLRTKHPQQAFWGPNLPRLNSIKLQVDPENVFSSMHGVEP</sequence>
<accession>A0ACC1SWQ8</accession>
<proteinExistence type="predicted"/>
<gene>
    <name evidence="1" type="ORF">NM208_g1258</name>
</gene>
<evidence type="ECO:0000313" key="1">
    <source>
        <dbReference type="EMBL" id="KAJ3547921.1"/>
    </source>
</evidence>
<reference evidence="1" key="1">
    <citation type="submission" date="2022-08" db="EMBL/GenBank/DDBJ databases">
        <title>Genome Sequence of Fusarium decemcellulare.</title>
        <authorList>
            <person name="Buettner E."/>
        </authorList>
    </citation>
    <scope>NUCLEOTIDE SEQUENCE</scope>
    <source>
        <strain evidence="1">Babe19</strain>
    </source>
</reference>
<keyword evidence="2" id="KW-1185">Reference proteome</keyword>
<protein>
    <submittedName>
        <fullName evidence="1">Uncharacterized protein</fullName>
    </submittedName>
</protein>
<dbReference type="EMBL" id="JANRMS010000063">
    <property type="protein sequence ID" value="KAJ3547921.1"/>
    <property type="molecule type" value="Genomic_DNA"/>
</dbReference>
<comment type="caution">
    <text evidence="1">The sequence shown here is derived from an EMBL/GenBank/DDBJ whole genome shotgun (WGS) entry which is preliminary data.</text>
</comment>
<dbReference type="Proteomes" id="UP001148629">
    <property type="component" value="Unassembled WGS sequence"/>
</dbReference>
<evidence type="ECO:0000313" key="2">
    <source>
        <dbReference type="Proteomes" id="UP001148629"/>
    </source>
</evidence>
<name>A0ACC1SWQ8_9HYPO</name>